<organism evidence="2 3">
    <name type="scientific">Chaetomium fimeti</name>
    <dbReference type="NCBI Taxonomy" id="1854472"/>
    <lineage>
        <taxon>Eukaryota</taxon>
        <taxon>Fungi</taxon>
        <taxon>Dikarya</taxon>
        <taxon>Ascomycota</taxon>
        <taxon>Pezizomycotina</taxon>
        <taxon>Sordariomycetes</taxon>
        <taxon>Sordariomycetidae</taxon>
        <taxon>Sordariales</taxon>
        <taxon>Chaetomiaceae</taxon>
        <taxon>Chaetomium</taxon>
    </lineage>
</organism>
<feature type="transmembrane region" description="Helical" evidence="1">
    <location>
        <begin position="557"/>
        <end position="580"/>
    </location>
</feature>
<feature type="transmembrane region" description="Helical" evidence="1">
    <location>
        <begin position="131"/>
        <end position="149"/>
    </location>
</feature>
<name>A0AAE0HDL1_9PEZI</name>
<feature type="transmembrane region" description="Helical" evidence="1">
    <location>
        <begin position="712"/>
        <end position="733"/>
    </location>
</feature>
<dbReference type="PANTHER" id="PTHR37544">
    <property type="entry name" value="SPRAY-RELATED"/>
    <property type="match status" value="1"/>
</dbReference>
<reference evidence="2" key="2">
    <citation type="submission" date="2023-06" db="EMBL/GenBank/DDBJ databases">
        <authorList>
            <consortium name="Lawrence Berkeley National Laboratory"/>
            <person name="Haridas S."/>
            <person name="Hensen N."/>
            <person name="Bonometti L."/>
            <person name="Westerberg I."/>
            <person name="Brannstrom I.O."/>
            <person name="Guillou S."/>
            <person name="Cros-Aarteil S."/>
            <person name="Calhoun S."/>
            <person name="Kuo A."/>
            <person name="Mondo S."/>
            <person name="Pangilinan J."/>
            <person name="Riley R."/>
            <person name="Labutti K."/>
            <person name="Andreopoulos B."/>
            <person name="Lipzen A."/>
            <person name="Chen C."/>
            <person name="Yanf M."/>
            <person name="Daum C."/>
            <person name="Ng V."/>
            <person name="Clum A."/>
            <person name="Steindorff A."/>
            <person name="Ohm R."/>
            <person name="Martin F."/>
            <person name="Silar P."/>
            <person name="Natvig D."/>
            <person name="Lalanne C."/>
            <person name="Gautier V."/>
            <person name="Ament-Velasquez S.L."/>
            <person name="Kruys A."/>
            <person name="Hutchinson M.I."/>
            <person name="Powell A.J."/>
            <person name="Barry K."/>
            <person name="Miller A.N."/>
            <person name="Grigoriev I.V."/>
            <person name="Debuchy R."/>
            <person name="Gladieux P."/>
            <person name="Thoren M.H."/>
            <person name="Johannesson H."/>
        </authorList>
    </citation>
    <scope>NUCLEOTIDE SEQUENCE</scope>
    <source>
        <strain evidence="2">CBS 168.71</strain>
    </source>
</reference>
<reference evidence="2" key="1">
    <citation type="journal article" date="2023" name="Mol. Phylogenet. Evol.">
        <title>Genome-scale phylogeny and comparative genomics of the fungal order Sordariales.</title>
        <authorList>
            <person name="Hensen N."/>
            <person name="Bonometti L."/>
            <person name="Westerberg I."/>
            <person name="Brannstrom I.O."/>
            <person name="Guillou S."/>
            <person name="Cros-Aarteil S."/>
            <person name="Calhoun S."/>
            <person name="Haridas S."/>
            <person name="Kuo A."/>
            <person name="Mondo S."/>
            <person name="Pangilinan J."/>
            <person name="Riley R."/>
            <person name="LaButti K."/>
            <person name="Andreopoulos B."/>
            <person name="Lipzen A."/>
            <person name="Chen C."/>
            <person name="Yan M."/>
            <person name="Daum C."/>
            <person name="Ng V."/>
            <person name="Clum A."/>
            <person name="Steindorff A."/>
            <person name="Ohm R.A."/>
            <person name="Martin F."/>
            <person name="Silar P."/>
            <person name="Natvig D.O."/>
            <person name="Lalanne C."/>
            <person name="Gautier V."/>
            <person name="Ament-Velasquez S.L."/>
            <person name="Kruys A."/>
            <person name="Hutchinson M.I."/>
            <person name="Powell A.J."/>
            <person name="Barry K."/>
            <person name="Miller A.N."/>
            <person name="Grigoriev I.V."/>
            <person name="Debuchy R."/>
            <person name="Gladieux P."/>
            <person name="Hiltunen Thoren M."/>
            <person name="Johannesson H."/>
        </authorList>
    </citation>
    <scope>NUCLEOTIDE SEQUENCE</scope>
    <source>
        <strain evidence="2">CBS 168.71</strain>
    </source>
</reference>
<protein>
    <submittedName>
        <fullName evidence="2">Uncharacterized protein</fullName>
    </submittedName>
</protein>
<keyword evidence="1" id="KW-0472">Membrane</keyword>
<dbReference type="RefSeq" id="XP_062658092.1">
    <property type="nucleotide sequence ID" value="XM_062801295.1"/>
</dbReference>
<evidence type="ECO:0000313" key="3">
    <source>
        <dbReference type="Proteomes" id="UP001278766"/>
    </source>
</evidence>
<keyword evidence="3" id="KW-1185">Reference proteome</keyword>
<dbReference type="Pfam" id="PF11915">
    <property type="entry name" value="DUF3433"/>
    <property type="match status" value="2"/>
</dbReference>
<keyword evidence="1" id="KW-0812">Transmembrane</keyword>
<dbReference type="PANTHER" id="PTHR37544:SF3">
    <property type="entry name" value="SPRAY"/>
    <property type="match status" value="1"/>
</dbReference>
<dbReference type="InterPro" id="IPR021840">
    <property type="entry name" value="DUF3433"/>
</dbReference>
<dbReference type="EMBL" id="JAUEPN010000005">
    <property type="protein sequence ID" value="KAK3294578.1"/>
    <property type="molecule type" value="Genomic_DNA"/>
</dbReference>
<comment type="caution">
    <text evidence="2">The sequence shown here is derived from an EMBL/GenBank/DDBJ whole genome shotgun (WGS) entry which is preliminary data.</text>
</comment>
<feature type="transmembrane region" description="Helical" evidence="1">
    <location>
        <begin position="200"/>
        <end position="225"/>
    </location>
</feature>
<accession>A0AAE0HDL1</accession>
<proteinExistence type="predicted"/>
<feature type="transmembrane region" description="Helical" evidence="1">
    <location>
        <begin position="671"/>
        <end position="692"/>
    </location>
</feature>
<evidence type="ECO:0000313" key="2">
    <source>
        <dbReference type="EMBL" id="KAK3294578.1"/>
    </source>
</evidence>
<dbReference type="Proteomes" id="UP001278766">
    <property type="component" value="Unassembled WGS sequence"/>
</dbReference>
<gene>
    <name evidence="2" type="ORF">B0H64DRAFT_343955</name>
</gene>
<dbReference type="GeneID" id="87838243"/>
<feature type="transmembrane region" description="Helical" evidence="1">
    <location>
        <begin position="95"/>
        <end position="116"/>
    </location>
</feature>
<feature type="transmembrane region" description="Helical" evidence="1">
    <location>
        <begin position="780"/>
        <end position="798"/>
    </location>
</feature>
<evidence type="ECO:0000256" key="1">
    <source>
        <dbReference type="SAM" id="Phobius"/>
    </source>
</evidence>
<sequence>MVSRESLTRPTNCIALLDPPFSPTCSIGTYLPRGKEMMASSGTSFPSYHALAPPEHHGQKVELQSSHPSSDADPASPIFAGVELSWRPFYLRRRILFPFAAIFSLVIAATETLLAVSDKNNGIASASFGQHYLWVYTPTAALTLIAAVWGRIEYQSKLVAPWIRLSKQPSNGKRTLLLDYISDFQLCVVFKALRNRDFTVSIVSTVSMMIRAMIVISTGLTTLSWTQVHHQSWPMMLQDRFVDSSSRLTNPGDLAPYIIRGLQEYNLTYPDGLSDIYAFQSARADLPDIAETRVTVDGFENSLECKTAELSLVSSRVAGNSPPRTINLAIASSDCNVEHLELGAPGMRVPLALSCLSSGSCTLLFARFIQIQCDGTTGDPGRRALAVFGNITYSVDPSKDEMDGLRYQARLHRSTQLLCVPTYKITKVDVARNGTQTLNVTASPGSTVRNLHSVTAWNIMQSHLFAYACEHGCSGNLTVTGVYVPPTDPMSIAIPSYITTIGPVDSLFDAGLLQQLVTSYYRQFTAIIAKHLLMEPASIDTSGSVVTHENRRIVQNWAAQWMVGLAAACLGFTALTMFFVPRCGILPCDPTTLPQVALLVSRSHGLLATLCFSGAADTNHLSHHLQNSTFESGAVLDPISTQPHFAVLDIRDPSEEPQPLRQVDLRQKHPYVLHPASRLALCILLAALISILELTLRQSNSNDGIRDVGDNIYIHYTWTVIPALLLGALSLVVSTVDFHTRSLAPYVTLKRLITAREFLALDFMNMSTPRTILREIQGRNLGALGGTLAFLVAAVLTIPSTSLFQPLTIPITTPAILRATKSFPIHLYVANYGNMLASLILEGNLSYPRLTYSDLAFAQLAFTPSSLVDDRYINISSVSVVADVPAVRSKLICRTYNTSSIHTNLALNDTDPRDGTTPLDIYIEGEQCGVETSRGMIYYRNRFPTFPSMTYFGVATPELFGCSDLLYVWGRLEFSKNPIIQHISALGCNESFEALSVSTTFIGPTLDIDTHHPPQPLEHTAHPSTTIFRASSIYTDLAWTNTDPHYLTPFFAMLTSSPWAIPVPLLGDPSATTTIINAIRQQHGIIQAQNLVQQLIPANTTNTTIPQGYPPGTTDDIPLYNATITSAPGSGRRRVVQDTTSTRILQGLLAIILVLLLVNWACMPNTDVLPRSPTTIASAVALLAGGNLLEEGMAGFGPLKGSDGDSGMGGLDGRAGLLRVLLAGKGVGGGGVDGDGSGDDDSVYLKKKEELLKGARFWMGWGTVPDVEGRKVGGGENEGGASRFGIHVVWQQEVEEGWEKKGWKRRKDGGRECTEYRALDTWEG</sequence>
<keyword evidence="1" id="KW-1133">Transmembrane helix</keyword>